<dbReference type="InterPro" id="IPR012337">
    <property type="entry name" value="RNaseH-like_sf"/>
</dbReference>
<keyword evidence="1" id="KW-0479">Metal-binding</keyword>
<evidence type="ECO:0000256" key="2">
    <source>
        <dbReference type="ARBA" id="ARBA00022801"/>
    </source>
</evidence>
<accession>A0A5N6NEY7</accession>
<name>A0A5N6NEY7_9ASTR</name>
<dbReference type="EMBL" id="SZYD01000012">
    <property type="protein sequence ID" value="KAD4585787.1"/>
    <property type="molecule type" value="Genomic_DNA"/>
</dbReference>
<feature type="domain" description="Integrase catalytic" evidence="5">
    <location>
        <begin position="44"/>
        <end position="210"/>
    </location>
</feature>
<evidence type="ECO:0000256" key="4">
    <source>
        <dbReference type="SAM" id="MobiDB-lite"/>
    </source>
</evidence>
<dbReference type="SUPFAM" id="SSF53098">
    <property type="entry name" value="Ribonuclease H-like"/>
    <property type="match status" value="1"/>
</dbReference>
<dbReference type="PANTHER" id="PTHR42648:SF32">
    <property type="entry name" value="RIBONUCLEASE H-LIKE DOMAIN, GAG-PRE-INTEGRASE DOMAIN PROTEIN-RELATED"/>
    <property type="match status" value="1"/>
</dbReference>
<evidence type="ECO:0000259" key="5">
    <source>
        <dbReference type="PROSITE" id="PS50994"/>
    </source>
</evidence>
<keyword evidence="7" id="KW-1185">Reference proteome</keyword>
<dbReference type="InterPro" id="IPR001584">
    <property type="entry name" value="Integrase_cat-core"/>
</dbReference>
<dbReference type="GO" id="GO:0003676">
    <property type="term" value="F:nucleic acid binding"/>
    <property type="evidence" value="ECO:0007669"/>
    <property type="project" value="InterPro"/>
</dbReference>
<keyword evidence="3" id="KW-0175">Coiled coil</keyword>
<keyword evidence="2" id="KW-0378">Hydrolase</keyword>
<dbReference type="CDD" id="cd09272">
    <property type="entry name" value="RNase_HI_RT_Ty1"/>
    <property type="match status" value="1"/>
</dbReference>
<feature type="compositionally biased region" description="Acidic residues" evidence="4">
    <location>
        <begin position="1267"/>
        <end position="1284"/>
    </location>
</feature>
<feature type="compositionally biased region" description="Basic and acidic residues" evidence="4">
    <location>
        <begin position="1300"/>
        <end position="1313"/>
    </location>
</feature>
<dbReference type="InterPro" id="IPR043502">
    <property type="entry name" value="DNA/RNA_pol_sf"/>
</dbReference>
<evidence type="ECO:0000256" key="1">
    <source>
        <dbReference type="ARBA" id="ARBA00022723"/>
    </source>
</evidence>
<comment type="caution">
    <text evidence="6">The sequence shown here is derived from an EMBL/GenBank/DDBJ whole genome shotgun (WGS) entry which is preliminary data.</text>
</comment>
<proteinExistence type="predicted"/>
<dbReference type="SUPFAM" id="SSF56672">
    <property type="entry name" value="DNA/RNA polymerases"/>
    <property type="match status" value="1"/>
</dbReference>
<evidence type="ECO:0000313" key="6">
    <source>
        <dbReference type="EMBL" id="KAD4585787.1"/>
    </source>
</evidence>
<feature type="compositionally biased region" description="Low complexity" evidence="4">
    <location>
        <begin position="1232"/>
        <end position="1252"/>
    </location>
</feature>
<feature type="region of interest" description="Disordered" evidence="4">
    <location>
        <begin position="1194"/>
        <end position="1344"/>
    </location>
</feature>
<dbReference type="GO" id="GO:0016787">
    <property type="term" value="F:hydrolase activity"/>
    <property type="evidence" value="ECO:0007669"/>
    <property type="project" value="UniProtKB-KW"/>
</dbReference>
<dbReference type="GO" id="GO:0015074">
    <property type="term" value="P:DNA integration"/>
    <property type="evidence" value="ECO:0007669"/>
    <property type="project" value="InterPro"/>
</dbReference>
<dbReference type="InterPro" id="IPR036397">
    <property type="entry name" value="RNaseH_sf"/>
</dbReference>
<dbReference type="InterPro" id="IPR039537">
    <property type="entry name" value="Retrotran_Ty1/copia-like"/>
</dbReference>
<dbReference type="Gene3D" id="3.30.420.10">
    <property type="entry name" value="Ribonuclease H-like superfamily/Ribonuclease H"/>
    <property type="match status" value="1"/>
</dbReference>
<sequence length="2009" mass="230648">MNYLVHNHLVDGVHVKHFRLPDVCVSCKKGKQKRRSHKSKTVFSIDKPLELLHMDLFGPINVKSIGGESYCFVVTDDFSRFSWVLFLKTKSETYENFVLLVNRLETLYKLRVRRVRSDNGTEFKNQNMEAFCDSKGIQQHFSAPYEPQMNGVAERKNRTLIESARTMLADSKLPITFWSEAVATACFTLNRVLIVKRHKKTCYELLQNRKPNLEHLEPFGAPCTMLKKDAKFNSKVEEGFFLGYSLPNKRVFNKRTGVVELWYNVDVQRHTPIPEGKGPNWLFDYDKLFESFNLSPTVTDDEISLQMLYDLQNSDGVSQSSEEVGPTEESTSEAVNVDCSSEDDQDIFEDALSQDQDTDQNITNLDHGVGVPQVPVSRVHVNHPVKQIIGDPSVGVQTRRQVTNEESLYVELERNHGTQELWMHSAFVSQIEPKSVTEALREPAWVEAMQEELNQFQKLGVWHLVDLPKGEKKIGTRWVLKCKRDDRGVIVRNKARLVVQGFRQIEGIDYDEVFAPVARLEAIRLFLSFAAHKKFKVYQLDVKSAFVYGSLKETVYVCQPPGFEDPIHRDQVYILDKALYGLHQAPRAWYETLSTHLIEHGFNRGQIDKTLFYREKDKDILLVQIYVDDIIFGSTDEQMCLEFKQVMIEKFEMSAMSDIKFFLGLQIDQSDAGIFIHQTKYIQDVLKRFSMLDCKPISTPIQPNHGIEPDIKGEIIDATLYRGMIGSLMYLTASRPDIVFATSICARYQSKPKVSHLIAVKRILRYLKGTPDTGLWYPKDDNYSFHAYSDSDYGGCKTDSKSTTGAEYVAAASCCSQVLWIQQQMRDYGLNFLTTPIHVDNEAVIAITKNPVYHSRSKHIDIRFHFIRDCYEKKLIDVVKIHTNEQRADLLTKAFDKQRFEYLLKLNGIRVMGEVRGEPLDFKSNESFGQEMANLVFGDKHNICAHLDPTTKNGQEFRPMIEFLRRSRVYHAISSSVQIYRSHIQSFWGSARIISVDDVYTIDANVLGQAIRITEADIRRVLHLGGELDGVTLIPESCIKGCFLRIRYFGAYNSISVKKGKLPLQYKFLAHVLLHCLSMRKGTFDELRDLMRSAMVTLILNKPFNFSGMIFRYMCDNITKAKDRFYMYPRFVQMLIDERFPEGQLPREVGDLLKIKHMTDSSLGQVRVYQRTGDDVQEKDLIAHCARANYVAPEGNAWRHDDSESDTEDVAADDHQSPPPPPPRQQPKKKTPVQSSQSTSQVKSSQEQSSQEPLEVDVSEMQTEIVAADDDQSESSDTESEYEMVQEGNQMVKRRKRKFVEKDAEEKEEKDDPIFIPDEPESSKPKKIKRMAKRGPYEKKKTKTDKTTVSSSVMTTSAFVSDSPVITSVPVTIIHVSTVQTPEFVQVASFTPSFVEATIVSTSVPETSIPQDSIPRDDLFSGLDDLGDINFTVNYDDTDLKRRLSMLSKEFEEYKKNKSSSSSSEMNELKTQMDLMLKWKEEVVAEKKVMKEKISELEFLVKLQYEDIVDLKNENTDLRFKIKELESKMSKTEASSSRIEKIVVDVEEEEEEKVKKMEKTVDRGAGGLNAITGAIIVYTPPKLPTDAVPVSSVASDRAKDCMTVEFEDLDLIEYPKGILDYSLPTFLDLFKMHSDIDLQRNIVEIQVNQEIEEGEIIGDYSVQDFQEFIEDDDDLIFDFEQDEDDEVSDYDKDIIDEELLNLNTLKKIFEVGSMSSTTMNPVKVKTNMDFWNEFQDETKYIIDHLHSFKIMREVYEDKDPDNLTKQSTKFKIGSKSKMIGRIISYGYFYYIPGSLSDKGCYVVKRVDGCQYFGKATDLMSLPAFECKNLSRLRMIKPIQTRHNEIFENLLKKEALFGWKGVIVLKQEDNWRVIRMLDPIWIVNCSRDDIILLNSSRIYAEDGYHDVGVSFTDMAIQYQTIAQMCFTLGIHSGCNWNDVNYLYTELMQVQKERDARDYRLEAERLAKIPRSVVIRAVDNVVAEVGESSGLKDEVEESIEDKVEEITEVKD</sequence>
<dbReference type="InterPro" id="IPR013103">
    <property type="entry name" value="RVT_2"/>
</dbReference>
<feature type="compositionally biased region" description="Polar residues" evidence="4">
    <location>
        <begin position="315"/>
        <end position="334"/>
    </location>
</feature>
<dbReference type="Pfam" id="PF07727">
    <property type="entry name" value="RVT_2"/>
    <property type="match status" value="1"/>
</dbReference>
<dbReference type="GO" id="GO:0046872">
    <property type="term" value="F:metal ion binding"/>
    <property type="evidence" value="ECO:0007669"/>
    <property type="project" value="UniProtKB-KW"/>
</dbReference>
<dbReference type="PANTHER" id="PTHR42648">
    <property type="entry name" value="TRANSPOSASE, PUTATIVE-RELATED"/>
    <property type="match status" value="1"/>
</dbReference>
<dbReference type="PROSITE" id="PS50994">
    <property type="entry name" value="INTEGRASE"/>
    <property type="match status" value="1"/>
</dbReference>
<feature type="coiled-coil region" evidence="3">
    <location>
        <begin position="1508"/>
        <end position="1542"/>
    </location>
</feature>
<dbReference type="Pfam" id="PF00665">
    <property type="entry name" value="rve"/>
    <property type="match status" value="1"/>
</dbReference>
<dbReference type="Proteomes" id="UP000326396">
    <property type="component" value="Linkage Group LG2"/>
</dbReference>
<dbReference type="OrthoDB" id="1934939at2759"/>
<protein>
    <recommendedName>
        <fullName evidence="5">Integrase catalytic domain-containing protein</fullName>
    </recommendedName>
</protein>
<organism evidence="6 7">
    <name type="scientific">Mikania micrantha</name>
    <name type="common">bitter vine</name>
    <dbReference type="NCBI Taxonomy" id="192012"/>
    <lineage>
        <taxon>Eukaryota</taxon>
        <taxon>Viridiplantae</taxon>
        <taxon>Streptophyta</taxon>
        <taxon>Embryophyta</taxon>
        <taxon>Tracheophyta</taxon>
        <taxon>Spermatophyta</taxon>
        <taxon>Magnoliopsida</taxon>
        <taxon>eudicotyledons</taxon>
        <taxon>Gunneridae</taxon>
        <taxon>Pentapetalae</taxon>
        <taxon>asterids</taxon>
        <taxon>campanulids</taxon>
        <taxon>Asterales</taxon>
        <taxon>Asteraceae</taxon>
        <taxon>Asteroideae</taxon>
        <taxon>Heliantheae alliance</taxon>
        <taxon>Eupatorieae</taxon>
        <taxon>Mikania</taxon>
    </lineage>
</organism>
<reference evidence="6 7" key="1">
    <citation type="submission" date="2019-05" db="EMBL/GenBank/DDBJ databases">
        <title>Mikania micrantha, genome provides insights into the molecular mechanism of rapid growth.</title>
        <authorList>
            <person name="Liu B."/>
        </authorList>
    </citation>
    <scope>NUCLEOTIDE SEQUENCE [LARGE SCALE GENOMIC DNA]</scope>
    <source>
        <strain evidence="6">NLD-2019</strain>
        <tissue evidence="6">Leaf</tissue>
    </source>
</reference>
<feature type="region of interest" description="Disordered" evidence="4">
    <location>
        <begin position="315"/>
        <end position="339"/>
    </location>
</feature>
<gene>
    <name evidence="6" type="ORF">E3N88_23388</name>
</gene>
<evidence type="ECO:0000256" key="3">
    <source>
        <dbReference type="SAM" id="Coils"/>
    </source>
</evidence>
<evidence type="ECO:0000313" key="7">
    <source>
        <dbReference type="Proteomes" id="UP000326396"/>
    </source>
</evidence>